<keyword evidence="2" id="KW-1185">Reference proteome</keyword>
<organism evidence="1 2">
    <name type="scientific">Xenotaenia resolanae</name>
    <dbReference type="NCBI Taxonomy" id="208358"/>
    <lineage>
        <taxon>Eukaryota</taxon>
        <taxon>Metazoa</taxon>
        <taxon>Chordata</taxon>
        <taxon>Craniata</taxon>
        <taxon>Vertebrata</taxon>
        <taxon>Euteleostomi</taxon>
        <taxon>Actinopterygii</taxon>
        <taxon>Neopterygii</taxon>
        <taxon>Teleostei</taxon>
        <taxon>Neoteleostei</taxon>
        <taxon>Acanthomorphata</taxon>
        <taxon>Ovalentaria</taxon>
        <taxon>Atherinomorphae</taxon>
        <taxon>Cyprinodontiformes</taxon>
        <taxon>Goodeidae</taxon>
        <taxon>Xenotaenia</taxon>
    </lineage>
</organism>
<sequence length="111" mass="12264">MQPGSWNLLSLCKDSSMVLLVQLPTESQKRTNSLAIARGCHLLLRTPPPHTHTLVPVMLKPATSPPFLHFLSDLLPCFASSNWEQMPGCLNEHICDDWCESVEALSLICPG</sequence>
<protein>
    <submittedName>
        <fullName evidence="1">Uncharacterized protein</fullName>
    </submittedName>
</protein>
<proteinExistence type="predicted"/>
<reference evidence="1 2" key="1">
    <citation type="submission" date="2021-06" db="EMBL/GenBank/DDBJ databases">
        <authorList>
            <person name="Palmer J.M."/>
        </authorList>
    </citation>
    <scope>NUCLEOTIDE SEQUENCE [LARGE SCALE GENOMIC DNA]</scope>
    <source>
        <strain evidence="1 2">XR_2019</strain>
        <tissue evidence="1">Muscle</tissue>
    </source>
</reference>
<dbReference type="EMBL" id="JAHRIM010030275">
    <property type="protein sequence ID" value="MEQ2264457.1"/>
    <property type="molecule type" value="Genomic_DNA"/>
</dbReference>
<dbReference type="Proteomes" id="UP001444071">
    <property type="component" value="Unassembled WGS sequence"/>
</dbReference>
<gene>
    <name evidence="1" type="ORF">XENORESO_007514</name>
</gene>
<accession>A0ABV0W7L9</accession>
<comment type="caution">
    <text evidence="1">The sequence shown here is derived from an EMBL/GenBank/DDBJ whole genome shotgun (WGS) entry which is preliminary data.</text>
</comment>
<evidence type="ECO:0000313" key="1">
    <source>
        <dbReference type="EMBL" id="MEQ2264457.1"/>
    </source>
</evidence>
<evidence type="ECO:0000313" key="2">
    <source>
        <dbReference type="Proteomes" id="UP001444071"/>
    </source>
</evidence>
<name>A0ABV0W7L9_9TELE</name>